<sequence>MDENGKSVKDSNGKKKIGLFFSDQTKPIPMDDEISELIDNNNLKFNQYKGKLLLNDVNVFNNAFTSDLILKCIFETNKVMYPELEKKKILSTRENYDEETRIYAPDNLYVGEPLYNSAFQECFKLTEKGIQFNYNNHTYYEPDKGKGLNNKLRYINFQKEKDTFNLVYTLDNDNTYITKIPNMVNADYAEIRCDLEYSYYVKDSNGNRLRNMIIKTYDANNLFTYVTISVS</sequence>
<dbReference type="STRING" id="1754190.A0A1Y2DM84"/>
<dbReference type="EMBL" id="MCOG01000062">
    <property type="protein sequence ID" value="ORY60341.1"/>
    <property type="molecule type" value="Genomic_DNA"/>
</dbReference>
<gene>
    <name evidence="1" type="ORF">LY90DRAFT_505861</name>
</gene>
<proteinExistence type="predicted"/>
<name>A0A1Y2DM84_9FUNG</name>
<dbReference type="OrthoDB" id="10635067at2759"/>
<organism evidence="1 2">
    <name type="scientific">Neocallimastix californiae</name>
    <dbReference type="NCBI Taxonomy" id="1754190"/>
    <lineage>
        <taxon>Eukaryota</taxon>
        <taxon>Fungi</taxon>
        <taxon>Fungi incertae sedis</taxon>
        <taxon>Chytridiomycota</taxon>
        <taxon>Chytridiomycota incertae sedis</taxon>
        <taxon>Neocallimastigomycetes</taxon>
        <taxon>Neocallimastigales</taxon>
        <taxon>Neocallimastigaceae</taxon>
        <taxon>Neocallimastix</taxon>
    </lineage>
</organism>
<dbReference type="AlphaFoldDB" id="A0A1Y2DM84"/>
<comment type="caution">
    <text evidence="1">The sequence shown here is derived from an EMBL/GenBank/DDBJ whole genome shotgun (WGS) entry which is preliminary data.</text>
</comment>
<protein>
    <submittedName>
        <fullName evidence="1">Uncharacterized protein</fullName>
    </submittedName>
</protein>
<reference evidence="1 2" key="1">
    <citation type="submission" date="2016-08" db="EMBL/GenBank/DDBJ databases">
        <title>A Parts List for Fungal Cellulosomes Revealed by Comparative Genomics.</title>
        <authorList>
            <consortium name="DOE Joint Genome Institute"/>
            <person name="Haitjema C.H."/>
            <person name="Gilmore S.P."/>
            <person name="Henske J.K."/>
            <person name="Solomon K.V."/>
            <person name="De Groot R."/>
            <person name="Kuo A."/>
            <person name="Mondo S.J."/>
            <person name="Salamov A.A."/>
            <person name="Labutti K."/>
            <person name="Zhao Z."/>
            <person name="Chiniquy J."/>
            <person name="Barry K."/>
            <person name="Brewer H.M."/>
            <person name="Purvine S.O."/>
            <person name="Wright A.T."/>
            <person name="Boxma B."/>
            <person name="Van Alen T."/>
            <person name="Hackstein J.H."/>
            <person name="Baker S.E."/>
            <person name="Grigoriev I.V."/>
            <person name="O'Malley M.A."/>
        </authorList>
    </citation>
    <scope>NUCLEOTIDE SEQUENCE [LARGE SCALE GENOMIC DNA]</scope>
    <source>
        <strain evidence="1 2">G1</strain>
    </source>
</reference>
<keyword evidence="2" id="KW-1185">Reference proteome</keyword>
<accession>A0A1Y2DM84</accession>
<evidence type="ECO:0000313" key="1">
    <source>
        <dbReference type="EMBL" id="ORY60341.1"/>
    </source>
</evidence>
<evidence type="ECO:0000313" key="2">
    <source>
        <dbReference type="Proteomes" id="UP000193920"/>
    </source>
</evidence>
<dbReference type="Proteomes" id="UP000193920">
    <property type="component" value="Unassembled WGS sequence"/>
</dbReference>